<reference evidence="2" key="1">
    <citation type="submission" date="2018-06" db="EMBL/GenBank/DDBJ databases">
        <title>Aestuariibacter litoralis strain KCTC 52945T.</title>
        <authorList>
            <person name="Li X."/>
            <person name="Salam N."/>
            <person name="Li J.-L."/>
            <person name="Chen Y.-M."/>
            <person name="Yang Z.-W."/>
            <person name="Zhang L.-Y."/>
            <person name="Han M.-X."/>
            <person name="Xiao M."/>
            <person name="Li W.-J."/>
        </authorList>
    </citation>
    <scope>NUCLEOTIDE SEQUENCE [LARGE SCALE GENOMIC DNA]</scope>
    <source>
        <strain evidence="2">KCTC 52945</strain>
    </source>
</reference>
<evidence type="ECO:0000313" key="1">
    <source>
        <dbReference type="EMBL" id="PZF77622.1"/>
    </source>
</evidence>
<dbReference type="AlphaFoldDB" id="A0A2W2AV86"/>
<sequence>MVADEASQAGFRDFAKAIEAALGGFLATLPAEQQANALRLSYELAMNSVDDDTAEPAAPRLRLVFSR</sequence>
<proteinExistence type="predicted"/>
<protein>
    <submittedName>
        <fullName evidence="1">Uncharacterized protein</fullName>
    </submittedName>
</protein>
<gene>
    <name evidence="1" type="ORF">DK847_04055</name>
</gene>
<dbReference type="EMBL" id="QKVK01000002">
    <property type="protein sequence ID" value="PZF77622.1"/>
    <property type="molecule type" value="Genomic_DNA"/>
</dbReference>
<dbReference type="Proteomes" id="UP000248795">
    <property type="component" value="Unassembled WGS sequence"/>
</dbReference>
<accession>A0A2W2AV86</accession>
<name>A0A2W2AV86_9HYPH</name>
<evidence type="ECO:0000313" key="2">
    <source>
        <dbReference type="Proteomes" id="UP000248795"/>
    </source>
</evidence>
<organism evidence="1 2">
    <name type="scientific">Aestuariivirga litoralis</name>
    <dbReference type="NCBI Taxonomy" id="2650924"/>
    <lineage>
        <taxon>Bacteria</taxon>
        <taxon>Pseudomonadati</taxon>
        <taxon>Pseudomonadota</taxon>
        <taxon>Alphaproteobacteria</taxon>
        <taxon>Hyphomicrobiales</taxon>
        <taxon>Aestuariivirgaceae</taxon>
        <taxon>Aestuariivirga</taxon>
    </lineage>
</organism>
<keyword evidence="2" id="KW-1185">Reference proteome</keyword>
<comment type="caution">
    <text evidence="1">The sequence shown here is derived from an EMBL/GenBank/DDBJ whole genome shotgun (WGS) entry which is preliminary data.</text>
</comment>